<gene>
    <name evidence="3" type="ORF">ACFPMF_07520</name>
</gene>
<dbReference type="InterPro" id="IPR050194">
    <property type="entry name" value="Glycosyltransferase_grp1"/>
</dbReference>
<keyword evidence="1" id="KW-0812">Transmembrane</keyword>
<comment type="caution">
    <text evidence="3">The sequence shown here is derived from an EMBL/GenBank/DDBJ whole genome shotgun (WGS) entry which is preliminary data.</text>
</comment>
<name>A0ABW0I916_9BACT</name>
<keyword evidence="3" id="KW-0328">Glycosyltransferase</keyword>
<keyword evidence="3" id="KW-0808">Transferase</keyword>
<feature type="domain" description="Glycosyl transferase family 1" evidence="2">
    <location>
        <begin position="184"/>
        <end position="339"/>
    </location>
</feature>
<keyword evidence="1" id="KW-0472">Membrane</keyword>
<evidence type="ECO:0000259" key="2">
    <source>
        <dbReference type="Pfam" id="PF00534"/>
    </source>
</evidence>
<dbReference type="PANTHER" id="PTHR45947:SF3">
    <property type="entry name" value="SULFOQUINOVOSYL TRANSFERASE SQD2"/>
    <property type="match status" value="1"/>
</dbReference>
<keyword evidence="4" id="KW-1185">Reference proteome</keyword>
<dbReference type="Pfam" id="PF00534">
    <property type="entry name" value="Glycos_transf_1"/>
    <property type="match status" value="1"/>
</dbReference>
<dbReference type="EC" id="2.4.-.-" evidence="3"/>
<dbReference type="Gene3D" id="3.40.50.2000">
    <property type="entry name" value="Glycogen Phosphorylase B"/>
    <property type="match status" value="2"/>
</dbReference>
<dbReference type="InterPro" id="IPR001296">
    <property type="entry name" value="Glyco_trans_1"/>
</dbReference>
<sequence>MARDETIDVTVYYASRHGMTGETDRQFGQSVRWDIPLLEGYKHIFLSNHSLRPSIYSFWGLLNLSVIRRLWEAPKSVLIVYGWAYAVNWLVILFGNLLGHTICLRGESPLKHERLKAGWKQTVRRGLLRFGLFPLVDYFLYIGKQNKAFYQSFGVSENRLIFTPYAIDNSRFRAYAEKSVTNKGQNRQRLTLPVDKRIILYSGKYIPKKRPMDLIRAFHQLNRPDTALVMMGEGELRSAMEEYIQENKLTQVYLTGFVNQSKVLEYYATADVYVMCSGVGETWGLSTNEAMLFGLPVVLSDLVGCAEDLLIEGETGFGFRTGDIDGLVVALNRLLDLDKTTFETLRRRSAEQVADYNYNVTISSLKQTFRPLFE</sequence>
<reference evidence="4" key="1">
    <citation type="journal article" date="2019" name="Int. J. Syst. Evol. Microbiol.">
        <title>The Global Catalogue of Microorganisms (GCM) 10K type strain sequencing project: providing services to taxonomists for standard genome sequencing and annotation.</title>
        <authorList>
            <consortium name="The Broad Institute Genomics Platform"/>
            <consortium name="The Broad Institute Genome Sequencing Center for Infectious Disease"/>
            <person name="Wu L."/>
            <person name="Ma J."/>
        </authorList>
    </citation>
    <scope>NUCLEOTIDE SEQUENCE [LARGE SCALE GENOMIC DNA]</scope>
    <source>
        <strain evidence="4">CCUG 55250</strain>
    </source>
</reference>
<evidence type="ECO:0000313" key="3">
    <source>
        <dbReference type="EMBL" id="MFC5409148.1"/>
    </source>
</evidence>
<dbReference type="RefSeq" id="WP_379842787.1">
    <property type="nucleotide sequence ID" value="NZ_JBHSMA010000002.1"/>
</dbReference>
<proteinExistence type="predicted"/>
<dbReference type="SUPFAM" id="SSF53756">
    <property type="entry name" value="UDP-Glycosyltransferase/glycogen phosphorylase"/>
    <property type="match status" value="1"/>
</dbReference>
<keyword evidence="1" id="KW-1133">Transmembrane helix</keyword>
<dbReference type="GO" id="GO:0016757">
    <property type="term" value="F:glycosyltransferase activity"/>
    <property type="evidence" value="ECO:0007669"/>
    <property type="project" value="UniProtKB-KW"/>
</dbReference>
<feature type="transmembrane region" description="Helical" evidence="1">
    <location>
        <begin position="83"/>
        <end position="105"/>
    </location>
</feature>
<dbReference type="Proteomes" id="UP001596106">
    <property type="component" value="Unassembled WGS sequence"/>
</dbReference>
<dbReference type="EMBL" id="JBHSMA010000002">
    <property type="protein sequence ID" value="MFC5409148.1"/>
    <property type="molecule type" value="Genomic_DNA"/>
</dbReference>
<accession>A0ABW0I916</accession>
<protein>
    <submittedName>
        <fullName evidence="3">Glycosyltransferase</fullName>
        <ecNumber evidence="3">2.4.-.-</ecNumber>
    </submittedName>
</protein>
<dbReference type="PANTHER" id="PTHR45947">
    <property type="entry name" value="SULFOQUINOVOSYL TRANSFERASE SQD2"/>
    <property type="match status" value="1"/>
</dbReference>
<evidence type="ECO:0000256" key="1">
    <source>
        <dbReference type="SAM" id="Phobius"/>
    </source>
</evidence>
<organism evidence="3 4">
    <name type="scientific">Larkinella bovis</name>
    <dbReference type="NCBI Taxonomy" id="683041"/>
    <lineage>
        <taxon>Bacteria</taxon>
        <taxon>Pseudomonadati</taxon>
        <taxon>Bacteroidota</taxon>
        <taxon>Cytophagia</taxon>
        <taxon>Cytophagales</taxon>
        <taxon>Spirosomataceae</taxon>
        <taxon>Larkinella</taxon>
    </lineage>
</organism>
<evidence type="ECO:0000313" key="4">
    <source>
        <dbReference type="Proteomes" id="UP001596106"/>
    </source>
</evidence>